<dbReference type="InterPro" id="IPR020846">
    <property type="entry name" value="MFS_dom"/>
</dbReference>
<feature type="transmembrane region" description="Helical" evidence="6">
    <location>
        <begin position="335"/>
        <end position="353"/>
    </location>
</feature>
<dbReference type="InterPro" id="IPR011701">
    <property type="entry name" value="MFS"/>
</dbReference>
<evidence type="ECO:0000256" key="1">
    <source>
        <dbReference type="ARBA" id="ARBA00004651"/>
    </source>
</evidence>
<evidence type="ECO:0000313" key="8">
    <source>
        <dbReference type="EMBL" id="TXL75968.1"/>
    </source>
</evidence>
<evidence type="ECO:0000256" key="4">
    <source>
        <dbReference type="ARBA" id="ARBA00022989"/>
    </source>
</evidence>
<dbReference type="CDD" id="cd17324">
    <property type="entry name" value="MFS_NepI_like"/>
    <property type="match status" value="1"/>
</dbReference>
<evidence type="ECO:0000256" key="2">
    <source>
        <dbReference type="ARBA" id="ARBA00022475"/>
    </source>
</evidence>
<feature type="transmembrane region" description="Helical" evidence="6">
    <location>
        <begin position="187"/>
        <end position="209"/>
    </location>
</feature>
<dbReference type="PANTHER" id="PTHR43124:SF3">
    <property type="entry name" value="CHLORAMPHENICOL EFFLUX PUMP RV0191"/>
    <property type="match status" value="1"/>
</dbReference>
<feature type="transmembrane region" description="Helical" evidence="6">
    <location>
        <begin position="244"/>
        <end position="266"/>
    </location>
</feature>
<keyword evidence="4 6" id="KW-1133">Transmembrane helix</keyword>
<feature type="transmembrane region" description="Helical" evidence="6">
    <location>
        <begin position="159"/>
        <end position="181"/>
    </location>
</feature>
<dbReference type="RefSeq" id="WP_147847329.1">
    <property type="nucleotide sequence ID" value="NZ_VDUZ01000012.1"/>
</dbReference>
<gene>
    <name evidence="8" type="ORF">FHP25_12810</name>
</gene>
<keyword evidence="3 6" id="KW-0812">Transmembrane</keyword>
<keyword evidence="2" id="KW-1003">Cell membrane</keyword>
<dbReference type="PANTHER" id="PTHR43124">
    <property type="entry name" value="PURINE EFFLUX PUMP PBUE"/>
    <property type="match status" value="1"/>
</dbReference>
<accession>A0A5C8PN27</accession>
<evidence type="ECO:0000256" key="3">
    <source>
        <dbReference type="ARBA" id="ARBA00022692"/>
    </source>
</evidence>
<dbReference type="Pfam" id="PF07690">
    <property type="entry name" value="MFS_1"/>
    <property type="match status" value="1"/>
</dbReference>
<feature type="domain" description="Major facilitator superfamily (MFS) profile" evidence="7">
    <location>
        <begin position="35"/>
        <end position="419"/>
    </location>
</feature>
<dbReference type="Gene3D" id="1.20.1250.20">
    <property type="entry name" value="MFS general substrate transporter like domains"/>
    <property type="match status" value="1"/>
</dbReference>
<keyword evidence="5 6" id="KW-0472">Membrane</keyword>
<feature type="transmembrane region" description="Helical" evidence="6">
    <location>
        <begin position="365"/>
        <end position="388"/>
    </location>
</feature>
<feature type="transmembrane region" description="Helical" evidence="6">
    <location>
        <begin position="101"/>
        <end position="121"/>
    </location>
</feature>
<comment type="subcellular location">
    <subcellularLocation>
        <location evidence="1">Cell membrane</location>
        <topology evidence="1">Multi-pass membrane protein</topology>
    </subcellularLocation>
</comment>
<evidence type="ECO:0000313" key="9">
    <source>
        <dbReference type="Proteomes" id="UP000321638"/>
    </source>
</evidence>
<sequence>MIRWRRRTPRRIVGRVTTASPDNPPPTLSATPTLSLAILACATFSSAASIRVSDPLLPQVAASFGTTAGEASAIVTAFTLAYGLMQIFYGAAGDRMGKVRLIAITTLLAAAGSLACALAPSLLALTVARFATAAVACAIIPLSFAWIGDVIPYARRQPVLARFITGQILGMIFGQVAGGILGDAFGWRWVFGALAIAYVVAGLVLLLHLRFDPLTRLRDSSGVPGLAGLVRSWRDTIGLLRDSWVRVILTAVAAEGFLFFGAFTYVGNELRHRFAIDYTIVGLAMTAYGGGGLVYTAGVGRLVQMLGEAGLARVGGTLLGTGFVVLVLAPALWVSVLAIALCGLGFFMLHNTLQTHGTQMAPKARGAGVAAFATALFLGQSLGVAIAAPIVDHIGATPVFLGAAIGMPLIGFALASSLRRAPHRR</sequence>
<dbReference type="Proteomes" id="UP000321638">
    <property type="component" value="Unassembled WGS sequence"/>
</dbReference>
<dbReference type="EMBL" id="VDUZ01000012">
    <property type="protein sequence ID" value="TXL75968.1"/>
    <property type="molecule type" value="Genomic_DNA"/>
</dbReference>
<feature type="transmembrane region" description="Helical" evidence="6">
    <location>
        <begin position="310"/>
        <end position="329"/>
    </location>
</feature>
<dbReference type="GO" id="GO:0005886">
    <property type="term" value="C:plasma membrane"/>
    <property type="evidence" value="ECO:0007669"/>
    <property type="project" value="UniProtKB-SubCell"/>
</dbReference>
<dbReference type="InterPro" id="IPR036259">
    <property type="entry name" value="MFS_trans_sf"/>
</dbReference>
<reference evidence="8 9" key="1">
    <citation type="submission" date="2019-06" db="EMBL/GenBank/DDBJ databases">
        <title>New taxonomy in bacterial strain CC-CFT640, isolated from vineyard.</title>
        <authorList>
            <person name="Lin S.-Y."/>
            <person name="Tsai C.-F."/>
            <person name="Young C.-C."/>
        </authorList>
    </citation>
    <scope>NUCLEOTIDE SEQUENCE [LARGE SCALE GENOMIC DNA]</scope>
    <source>
        <strain evidence="8 9">CC-CFT640</strain>
    </source>
</reference>
<dbReference type="InterPro" id="IPR050189">
    <property type="entry name" value="MFS_Efflux_Transporters"/>
</dbReference>
<feature type="transmembrane region" description="Helical" evidence="6">
    <location>
        <begin position="71"/>
        <end position="89"/>
    </location>
</feature>
<evidence type="ECO:0000256" key="5">
    <source>
        <dbReference type="ARBA" id="ARBA00023136"/>
    </source>
</evidence>
<protein>
    <submittedName>
        <fullName evidence="8">MFS transporter</fullName>
    </submittedName>
</protein>
<proteinExistence type="predicted"/>
<feature type="transmembrane region" description="Helical" evidence="6">
    <location>
        <begin position="127"/>
        <end position="147"/>
    </location>
</feature>
<feature type="transmembrane region" description="Helical" evidence="6">
    <location>
        <begin position="394"/>
        <end position="415"/>
    </location>
</feature>
<dbReference type="PROSITE" id="PS50850">
    <property type="entry name" value="MFS"/>
    <property type="match status" value="1"/>
</dbReference>
<evidence type="ECO:0000256" key="6">
    <source>
        <dbReference type="SAM" id="Phobius"/>
    </source>
</evidence>
<organism evidence="8 9">
    <name type="scientific">Vineibacter terrae</name>
    <dbReference type="NCBI Taxonomy" id="2586908"/>
    <lineage>
        <taxon>Bacteria</taxon>
        <taxon>Pseudomonadati</taxon>
        <taxon>Pseudomonadota</taxon>
        <taxon>Alphaproteobacteria</taxon>
        <taxon>Hyphomicrobiales</taxon>
        <taxon>Vineibacter</taxon>
    </lineage>
</organism>
<comment type="caution">
    <text evidence="8">The sequence shown here is derived from an EMBL/GenBank/DDBJ whole genome shotgun (WGS) entry which is preliminary data.</text>
</comment>
<dbReference type="GO" id="GO:0022857">
    <property type="term" value="F:transmembrane transporter activity"/>
    <property type="evidence" value="ECO:0007669"/>
    <property type="project" value="InterPro"/>
</dbReference>
<evidence type="ECO:0000259" key="7">
    <source>
        <dbReference type="PROSITE" id="PS50850"/>
    </source>
</evidence>
<feature type="transmembrane region" description="Helical" evidence="6">
    <location>
        <begin position="278"/>
        <end position="298"/>
    </location>
</feature>
<name>A0A5C8PN27_9HYPH</name>
<keyword evidence="9" id="KW-1185">Reference proteome</keyword>
<dbReference type="SUPFAM" id="SSF103473">
    <property type="entry name" value="MFS general substrate transporter"/>
    <property type="match status" value="1"/>
</dbReference>
<dbReference type="AlphaFoldDB" id="A0A5C8PN27"/>
<dbReference type="OrthoDB" id="7930524at2"/>